<proteinExistence type="predicted"/>
<accession>A0ABU5UV21</accession>
<keyword evidence="2" id="KW-1185">Reference proteome</keyword>
<organism evidence="1 2">
    <name type="scientific">Nodularia spumigena UHCC 0060</name>
    <dbReference type="NCBI Taxonomy" id="3110300"/>
    <lineage>
        <taxon>Bacteria</taxon>
        <taxon>Bacillati</taxon>
        <taxon>Cyanobacteriota</taxon>
        <taxon>Cyanophyceae</taxon>
        <taxon>Nostocales</taxon>
        <taxon>Nodulariaceae</taxon>
        <taxon>Nodularia</taxon>
    </lineage>
</organism>
<evidence type="ECO:0000313" key="1">
    <source>
        <dbReference type="EMBL" id="MEA5610148.1"/>
    </source>
</evidence>
<dbReference type="RefSeq" id="WP_006198660.1">
    <property type="nucleotide sequence ID" value="NZ_JAYGHK010000078.1"/>
</dbReference>
<protein>
    <submittedName>
        <fullName evidence="1">Uncharacterized protein</fullName>
    </submittedName>
</protein>
<dbReference type="EMBL" id="JAYGHK010000078">
    <property type="protein sequence ID" value="MEA5610148.1"/>
    <property type="molecule type" value="Genomic_DNA"/>
</dbReference>
<name>A0ABU5UV21_NODSP</name>
<reference evidence="1 2" key="1">
    <citation type="submission" date="2023-12" db="EMBL/GenBank/DDBJ databases">
        <title>Baltic Sea Cyanobacteria.</title>
        <authorList>
            <person name="Delbaje E."/>
            <person name="Fewer D.P."/>
            <person name="Shishido T.K."/>
        </authorList>
    </citation>
    <scope>NUCLEOTIDE SEQUENCE [LARGE SCALE GENOMIC DNA]</scope>
    <source>
        <strain evidence="1 2">UHCC 0060</strain>
    </source>
</reference>
<comment type="caution">
    <text evidence="1">The sequence shown here is derived from an EMBL/GenBank/DDBJ whole genome shotgun (WGS) entry which is preliminary data.</text>
</comment>
<gene>
    <name evidence="1" type="ORF">VB695_19085</name>
</gene>
<sequence>MDPLTILIALAGIVATGALTKVGENVTHAVFFKSNELLSRIKQDSPTAALLIEGSDQYPLDYGTVYLEIEAIAKDNEDIKKLLEETKELVLSEPKVAEIVERELNRANPQLSTVIENWKGINIKGGINTVTGNTFQF</sequence>
<evidence type="ECO:0000313" key="2">
    <source>
        <dbReference type="Proteomes" id="UP001303285"/>
    </source>
</evidence>
<dbReference type="GeneID" id="78018043"/>
<dbReference type="Proteomes" id="UP001303285">
    <property type="component" value="Unassembled WGS sequence"/>
</dbReference>